<organism evidence="1 2">
    <name type="scientific">Streptomyces wuyuanensis</name>
    <dbReference type="NCBI Taxonomy" id="1196353"/>
    <lineage>
        <taxon>Bacteria</taxon>
        <taxon>Bacillati</taxon>
        <taxon>Actinomycetota</taxon>
        <taxon>Actinomycetes</taxon>
        <taxon>Kitasatosporales</taxon>
        <taxon>Streptomycetaceae</taxon>
        <taxon>Streptomyces</taxon>
    </lineage>
</organism>
<gene>
    <name evidence="1" type="ORF">SAMN05444921_101291</name>
</gene>
<evidence type="ECO:0000313" key="2">
    <source>
        <dbReference type="Proteomes" id="UP000199063"/>
    </source>
</evidence>
<dbReference type="Proteomes" id="UP000199063">
    <property type="component" value="Unassembled WGS sequence"/>
</dbReference>
<proteinExistence type="predicted"/>
<dbReference type="AlphaFoldDB" id="A0A1G9MU71"/>
<reference evidence="2" key="1">
    <citation type="submission" date="2016-10" db="EMBL/GenBank/DDBJ databases">
        <authorList>
            <person name="Varghese N."/>
            <person name="Submissions S."/>
        </authorList>
    </citation>
    <scope>NUCLEOTIDE SEQUENCE [LARGE SCALE GENOMIC DNA]</scope>
    <source>
        <strain evidence="2">CGMCC 4.7042</strain>
    </source>
</reference>
<keyword evidence="2" id="KW-1185">Reference proteome</keyword>
<protein>
    <submittedName>
        <fullName evidence="1">Uncharacterized protein</fullName>
    </submittedName>
</protein>
<evidence type="ECO:0000313" key="1">
    <source>
        <dbReference type="EMBL" id="SDL77673.1"/>
    </source>
</evidence>
<accession>A0A1G9MU71</accession>
<sequence>MPSEGDLIFMWGSIVIPSLKMTKETALMRMSEILETVPEFWIHSLQGRVMAEISFSGALTVARVPLRA</sequence>
<name>A0A1G9MU71_9ACTN</name>
<dbReference type="EMBL" id="FNHI01000001">
    <property type="protein sequence ID" value="SDL77673.1"/>
    <property type="molecule type" value="Genomic_DNA"/>
</dbReference>